<dbReference type="OrthoDB" id="9782449at2"/>
<sequence>MSFDVVIFDWDGTLIDSVDHIADSLELAARELGYPVRERQALRHIVGLGMEEALSQLWPGITREEMTQLREVYARYFFQRDTTPADLFKGVDELLETLHGGPMLAVATGKSRPGLDRALGSSGLGRFFPLTRCANETASKPDPLMLRQIVSETGASVERMVMVGDTIYDMEMASRIGMPAIGVTWGVHSEEQLAAHNPMAIASDISMLRELMASGGTRD</sequence>
<dbReference type="GO" id="GO:0006281">
    <property type="term" value="P:DNA repair"/>
    <property type="evidence" value="ECO:0007669"/>
    <property type="project" value="TreeGrafter"/>
</dbReference>
<evidence type="ECO:0000313" key="2">
    <source>
        <dbReference type="Proteomes" id="UP000218896"/>
    </source>
</evidence>
<dbReference type="SFLD" id="SFLDS00003">
    <property type="entry name" value="Haloacid_Dehalogenase"/>
    <property type="match status" value="1"/>
</dbReference>
<dbReference type="EMBL" id="NSKD01000002">
    <property type="protein sequence ID" value="PAU81308.1"/>
    <property type="molecule type" value="Genomic_DNA"/>
</dbReference>
<accession>A0A2A2F8N6</accession>
<dbReference type="SFLD" id="SFLDG01129">
    <property type="entry name" value="C1.5:_HAD__Beta-PGM__Phosphata"/>
    <property type="match status" value="1"/>
</dbReference>
<evidence type="ECO:0000313" key="1">
    <source>
        <dbReference type="EMBL" id="PAU81308.1"/>
    </source>
</evidence>
<gene>
    <name evidence="1" type="ORF">CK501_07105</name>
</gene>
<dbReference type="RefSeq" id="WP_095617030.1">
    <property type="nucleotide sequence ID" value="NZ_NSKD01000002.1"/>
</dbReference>
<dbReference type="NCBIfam" id="TIGR01549">
    <property type="entry name" value="HAD-SF-IA-v1"/>
    <property type="match status" value="1"/>
</dbReference>
<dbReference type="InterPro" id="IPR006439">
    <property type="entry name" value="HAD-SF_hydro_IA"/>
</dbReference>
<dbReference type="Proteomes" id="UP000218896">
    <property type="component" value="Unassembled WGS sequence"/>
</dbReference>
<dbReference type="SUPFAM" id="SSF56784">
    <property type="entry name" value="HAD-like"/>
    <property type="match status" value="1"/>
</dbReference>
<dbReference type="InterPro" id="IPR050155">
    <property type="entry name" value="HAD-like_hydrolase_sf"/>
</dbReference>
<dbReference type="PANTHER" id="PTHR43434">
    <property type="entry name" value="PHOSPHOGLYCOLATE PHOSPHATASE"/>
    <property type="match status" value="1"/>
</dbReference>
<dbReference type="Gene3D" id="3.40.50.1000">
    <property type="entry name" value="HAD superfamily/HAD-like"/>
    <property type="match status" value="1"/>
</dbReference>
<keyword evidence="1" id="KW-0378">Hydrolase</keyword>
<dbReference type="InterPro" id="IPR023214">
    <property type="entry name" value="HAD_sf"/>
</dbReference>
<keyword evidence="2" id="KW-1185">Reference proteome</keyword>
<comment type="caution">
    <text evidence="1">The sequence shown here is derived from an EMBL/GenBank/DDBJ whole genome shotgun (WGS) entry which is preliminary data.</text>
</comment>
<reference evidence="1 2" key="1">
    <citation type="submission" date="2017-08" db="EMBL/GenBank/DDBJ databases">
        <title>Halovibrio sewagensis sp. nov., isolated from wastewater of high salinity.</title>
        <authorList>
            <person name="Dong X."/>
            <person name="Zhang G."/>
        </authorList>
    </citation>
    <scope>NUCLEOTIDE SEQUENCE [LARGE SCALE GENOMIC DNA]</scope>
    <source>
        <strain evidence="1 2">YL5-2</strain>
    </source>
</reference>
<dbReference type="Gene3D" id="1.10.150.240">
    <property type="entry name" value="Putative phosphatase, domain 2"/>
    <property type="match status" value="1"/>
</dbReference>
<proteinExistence type="predicted"/>
<dbReference type="InterPro" id="IPR041492">
    <property type="entry name" value="HAD_2"/>
</dbReference>
<dbReference type="GO" id="GO:0008967">
    <property type="term" value="F:phosphoglycolate phosphatase activity"/>
    <property type="evidence" value="ECO:0007669"/>
    <property type="project" value="TreeGrafter"/>
</dbReference>
<protein>
    <submittedName>
        <fullName evidence="1">HAD family hydrolase</fullName>
    </submittedName>
</protein>
<dbReference type="PANTHER" id="PTHR43434:SF24">
    <property type="entry name" value="HYDROLASE-RELATED"/>
    <property type="match status" value="1"/>
</dbReference>
<dbReference type="AlphaFoldDB" id="A0A2A2F8N6"/>
<organism evidence="1 2">
    <name type="scientific">Halovibrio salipaludis</name>
    <dbReference type="NCBI Taxonomy" id="2032626"/>
    <lineage>
        <taxon>Bacteria</taxon>
        <taxon>Pseudomonadati</taxon>
        <taxon>Pseudomonadota</taxon>
        <taxon>Gammaproteobacteria</taxon>
        <taxon>Oceanospirillales</taxon>
        <taxon>Halomonadaceae</taxon>
        <taxon>Halovibrio</taxon>
    </lineage>
</organism>
<dbReference type="Pfam" id="PF13419">
    <property type="entry name" value="HAD_2"/>
    <property type="match status" value="1"/>
</dbReference>
<name>A0A2A2F8N6_9GAMM</name>
<dbReference type="InterPro" id="IPR023198">
    <property type="entry name" value="PGP-like_dom2"/>
</dbReference>
<dbReference type="InterPro" id="IPR036412">
    <property type="entry name" value="HAD-like_sf"/>
</dbReference>
<dbReference type="GO" id="GO:0005829">
    <property type="term" value="C:cytosol"/>
    <property type="evidence" value="ECO:0007669"/>
    <property type="project" value="TreeGrafter"/>
</dbReference>